<gene>
    <name evidence="2" type="ORF">TorRG33x02_043080</name>
</gene>
<proteinExistence type="predicted"/>
<sequence>MELVTHDKEAEKEDQDAAAAQSLDHELILSKAAG</sequence>
<protein>
    <submittedName>
        <fullName evidence="2">Uncharacterized protein</fullName>
    </submittedName>
</protein>
<comment type="caution">
    <text evidence="2">The sequence shown here is derived from an EMBL/GenBank/DDBJ whole genome shotgun (WGS) entry which is preliminary data.</text>
</comment>
<feature type="region of interest" description="Disordered" evidence="1">
    <location>
        <begin position="1"/>
        <end position="23"/>
    </location>
</feature>
<evidence type="ECO:0000313" key="2">
    <source>
        <dbReference type="EMBL" id="PON99890.1"/>
    </source>
</evidence>
<accession>A0A2P5FQ71</accession>
<feature type="compositionally biased region" description="Basic and acidic residues" evidence="1">
    <location>
        <begin position="1"/>
        <end position="11"/>
    </location>
</feature>
<evidence type="ECO:0000313" key="3">
    <source>
        <dbReference type="Proteomes" id="UP000237000"/>
    </source>
</evidence>
<organism evidence="2 3">
    <name type="scientific">Trema orientale</name>
    <name type="common">Charcoal tree</name>
    <name type="synonym">Celtis orientalis</name>
    <dbReference type="NCBI Taxonomy" id="63057"/>
    <lineage>
        <taxon>Eukaryota</taxon>
        <taxon>Viridiplantae</taxon>
        <taxon>Streptophyta</taxon>
        <taxon>Embryophyta</taxon>
        <taxon>Tracheophyta</taxon>
        <taxon>Spermatophyta</taxon>
        <taxon>Magnoliopsida</taxon>
        <taxon>eudicotyledons</taxon>
        <taxon>Gunneridae</taxon>
        <taxon>Pentapetalae</taxon>
        <taxon>rosids</taxon>
        <taxon>fabids</taxon>
        <taxon>Rosales</taxon>
        <taxon>Cannabaceae</taxon>
        <taxon>Trema</taxon>
    </lineage>
</organism>
<evidence type="ECO:0000256" key="1">
    <source>
        <dbReference type="SAM" id="MobiDB-lite"/>
    </source>
</evidence>
<dbReference type="InParanoid" id="A0A2P5FQ71"/>
<dbReference type="Proteomes" id="UP000237000">
    <property type="component" value="Unassembled WGS sequence"/>
</dbReference>
<dbReference type="AlphaFoldDB" id="A0A2P5FQ71"/>
<reference evidence="3" key="1">
    <citation type="submission" date="2016-06" db="EMBL/GenBank/DDBJ databases">
        <title>Parallel loss of symbiosis genes in relatives of nitrogen-fixing non-legume Parasponia.</title>
        <authorList>
            <person name="Van Velzen R."/>
            <person name="Holmer R."/>
            <person name="Bu F."/>
            <person name="Rutten L."/>
            <person name="Van Zeijl A."/>
            <person name="Liu W."/>
            <person name="Santuari L."/>
            <person name="Cao Q."/>
            <person name="Sharma T."/>
            <person name="Shen D."/>
            <person name="Roswanjaya Y."/>
            <person name="Wardhani T."/>
            <person name="Kalhor M.S."/>
            <person name="Jansen J."/>
            <person name="Van den Hoogen J."/>
            <person name="Gungor B."/>
            <person name="Hartog M."/>
            <person name="Hontelez J."/>
            <person name="Verver J."/>
            <person name="Yang W.-C."/>
            <person name="Schijlen E."/>
            <person name="Repin R."/>
            <person name="Schilthuizen M."/>
            <person name="Schranz E."/>
            <person name="Heidstra R."/>
            <person name="Miyata K."/>
            <person name="Fedorova E."/>
            <person name="Kohlen W."/>
            <person name="Bisseling T."/>
            <person name="Smit S."/>
            <person name="Geurts R."/>
        </authorList>
    </citation>
    <scope>NUCLEOTIDE SEQUENCE [LARGE SCALE GENOMIC DNA]</scope>
    <source>
        <strain evidence="3">cv. RG33-2</strain>
    </source>
</reference>
<keyword evidence="3" id="KW-1185">Reference proteome</keyword>
<name>A0A2P5FQ71_TREOI</name>
<dbReference type="EMBL" id="JXTC01000016">
    <property type="protein sequence ID" value="PON99890.1"/>
    <property type="molecule type" value="Genomic_DNA"/>
</dbReference>